<dbReference type="InterPro" id="IPR051910">
    <property type="entry name" value="ComF/GntX_DNA_util-trans"/>
</dbReference>
<accession>B4VVH6</accession>
<dbReference type="Proteomes" id="UP000003835">
    <property type="component" value="Unassembled WGS sequence"/>
</dbReference>
<evidence type="ECO:0000313" key="3">
    <source>
        <dbReference type="Proteomes" id="UP000003835"/>
    </source>
</evidence>
<proteinExistence type="inferred from homology"/>
<dbReference type="RefSeq" id="WP_006102736.1">
    <property type="nucleotide sequence ID" value="NZ_DS989855.1"/>
</dbReference>
<evidence type="ECO:0008006" key="4">
    <source>
        <dbReference type="Google" id="ProtNLM"/>
    </source>
</evidence>
<dbReference type="PANTHER" id="PTHR47505:SF1">
    <property type="entry name" value="DNA UTILIZATION PROTEIN YHGH"/>
    <property type="match status" value="1"/>
</dbReference>
<dbReference type="STRING" id="118168.MC7420_5854"/>
<organism evidence="2 3">
    <name type="scientific">Coleofasciculus chthonoplastes PCC 7420</name>
    <dbReference type="NCBI Taxonomy" id="118168"/>
    <lineage>
        <taxon>Bacteria</taxon>
        <taxon>Bacillati</taxon>
        <taxon>Cyanobacteriota</taxon>
        <taxon>Cyanophyceae</taxon>
        <taxon>Coleofasciculales</taxon>
        <taxon>Coleofasciculaceae</taxon>
        <taxon>Coleofasciculus</taxon>
    </lineage>
</organism>
<dbReference type="InterPro" id="IPR029057">
    <property type="entry name" value="PRTase-like"/>
</dbReference>
<keyword evidence="3" id="KW-1185">Reference proteome</keyword>
<protein>
    <recommendedName>
        <fullName evidence="4">ComF family protein</fullName>
    </recommendedName>
</protein>
<reference evidence="2 3" key="1">
    <citation type="submission" date="2008-07" db="EMBL/GenBank/DDBJ databases">
        <authorList>
            <person name="Tandeau de Marsac N."/>
            <person name="Ferriera S."/>
            <person name="Johnson J."/>
            <person name="Kravitz S."/>
            <person name="Beeson K."/>
            <person name="Sutton G."/>
            <person name="Rogers Y.-H."/>
            <person name="Friedman R."/>
            <person name="Frazier M."/>
            <person name="Venter J.C."/>
        </authorList>
    </citation>
    <scope>NUCLEOTIDE SEQUENCE [LARGE SCALE GENOMIC DNA]</scope>
    <source>
        <strain evidence="2 3">PCC 7420</strain>
    </source>
</reference>
<evidence type="ECO:0000256" key="1">
    <source>
        <dbReference type="ARBA" id="ARBA00008007"/>
    </source>
</evidence>
<comment type="similarity">
    <text evidence="1">Belongs to the ComF/GntX family.</text>
</comment>
<dbReference type="EMBL" id="DS989855">
    <property type="protein sequence ID" value="EDX73974.1"/>
    <property type="molecule type" value="Genomic_DNA"/>
</dbReference>
<dbReference type="InterPro" id="IPR000836">
    <property type="entry name" value="PRTase_dom"/>
</dbReference>
<dbReference type="Gene3D" id="3.40.50.2020">
    <property type="match status" value="1"/>
</dbReference>
<dbReference type="HOGENOM" id="CLU_054549_1_0_3"/>
<dbReference type="CDD" id="cd06223">
    <property type="entry name" value="PRTases_typeI"/>
    <property type="match status" value="1"/>
</dbReference>
<sequence>MKRGIGQLTNSILSLFLKSNCPLCDRATDAELCQYCQRQLQRCQLKHPSQFWQGELPVFVWGHYGGVLKRAIAALKYENHTQLARPLGFWLGEAWLNSTAAQQRKKLTVIPIPIHPSKRQQRGFNQAELLAKSFCQFTGYQYQPHGLERVRETEAQFGLSAKERSQNLTEAFAVGKRFGKRSHHSPVLILDDIYTTGATARSATEVLRQQGIAVYGILAIASSKQGR</sequence>
<dbReference type="SUPFAM" id="SSF53271">
    <property type="entry name" value="PRTase-like"/>
    <property type="match status" value="1"/>
</dbReference>
<dbReference type="PANTHER" id="PTHR47505">
    <property type="entry name" value="DNA UTILIZATION PROTEIN YHGH"/>
    <property type="match status" value="1"/>
</dbReference>
<evidence type="ECO:0000313" key="2">
    <source>
        <dbReference type="EMBL" id="EDX73974.1"/>
    </source>
</evidence>
<name>B4VVH6_9CYAN</name>
<dbReference type="eggNOG" id="COG1040">
    <property type="taxonomic scope" value="Bacteria"/>
</dbReference>
<gene>
    <name evidence="2" type="ORF">MC7420_5854</name>
</gene>
<dbReference type="OrthoDB" id="9779910at2"/>
<dbReference type="AlphaFoldDB" id="B4VVH6"/>